<accession>A0A6J7R4X5</accession>
<reference evidence="1" key="1">
    <citation type="submission" date="2020-05" db="EMBL/GenBank/DDBJ databases">
        <authorList>
            <person name="Chiriac C."/>
            <person name="Salcher M."/>
            <person name="Ghai R."/>
            <person name="Kavagutti S V."/>
        </authorList>
    </citation>
    <scope>NUCLEOTIDE SEQUENCE</scope>
</reference>
<protein>
    <submittedName>
        <fullName evidence="1">Unannotated protein</fullName>
    </submittedName>
</protein>
<dbReference type="AlphaFoldDB" id="A0A6J7R4X5"/>
<evidence type="ECO:0000313" key="1">
    <source>
        <dbReference type="EMBL" id="CAB5023791.1"/>
    </source>
</evidence>
<name>A0A6J7R4X5_9ZZZZ</name>
<organism evidence="1">
    <name type="scientific">freshwater metagenome</name>
    <dbReference type="NCBI Taxonomy" id="449393"/>
    <lineage>
        <taxon>unclassified sequences</taxon>
        <taxon>metagenomes</taxon>
        <taxon>ecological metagenomes</taxon>
    </lineage>
</organism>
<dbReference type="EMBL" id="CAFBOZ010000329">
    <property type="protein sequence ID" value="CAB5023791.1"/>
    <property type="molecule type" value="Genomic_DNA"/>
</dbReference>
<proteinExistence type="predicted"/>
<gene>
    <name evidence="1" type="ORF">UFOPK3992_01868</name>
</gene>
<sequence length="151" mass="16536">MVNIDITLQESLPLTPEQRTRLAQLADTLIAGGAGLPSASEAEVHSVWIDRVFTARPDMEITVRAVLEHTDNPTSVLHELQTTDPDQFASFAFAIAGAWLINPRVRRELGYPGPVPMRQPALPDEADAYLEDGILDVVIARGPIYRPTPEA</sequence>